<dbReference type="Pfam" id="PF11154">
    <property type="entry name" value="DUF2934"/>
    <property type="match status" value="1"/>
</dbReference>
<evidence type="ECO:0000256" key="1">
    <source>
        <dbReference type="SAM" id="MobiDB-lite"/>
    </source>
</evidence>
<reference evidence="2" key="1">
    <citation type="submission" date="2021-03" db="EMBL/GenBank/DDBJ databases">
        <title>Genome sequencing and assembly of Tianweitania sediminis.</title>
        <authorList>
            <person name="Chhetri G."/>
        </authorList>
    </citation>
    <scope>NUCLEOTIDE SEQUENCE</scope>
    <source>
        <strain evidence="2">Z8</strain>
    </source>
</reference>
<comment type="caution">
    <text evidence="2">The sequence shown here is derived from an EMBL/GenBank/DDBJ whole genome shotgun (WGS) entry which is preliminary data.</text>
</comment>
<dbReference type="Proteomes" id="UP000666240">
    <property type="component" value="Unassembled WGS sequence"/>
</dbReference>
<dbReference type="EMBL" id="JAGIYY010000004">
    <property type="protein sequence ID" value="MBP0439836.1"/>
    <property type="molecule type" value="Genomic_DNA"/>
</dbReference>
<feature type="compositionally biased region" description="Polar residues" evidence="1">
    <location>
        <begin position="75"/>
        <end position="88"/>
    </location>
</feature>
<organism evidence="2 3">
    <name type="scientific">Tianweitania sediminis</name>
    <dbReference type="NCBI Taxonomy" id="1502156"/>
    <lineage>
        <taxon>Bacteria</taxon>
        <taxon>Pseudomonadati</taxon>
        <taxon>Pseudomonadota</taxon>
        <taxon>Alphaproteobacteria</taxon>
        <taxon>Hyphomicrobiales</taxon>
        <taxon>Phyllobacteriaceae</taxon>
        <taxon>Tianweitania</taxon>
    </lineage>
</organism>
<feature type="compositionally biased region" description="Polar residues" evidence="1">
    <location>
        <begin position="59"/>
        <end position="68"/>
    </location>
</feature>
<dbReference type="RefSeq" id="WP_209335861.1">
    <property type="nucleotide sequence ID" value="NZ_JAGIYY010000004.1"/>
</dbReference>
<dbReference type="AlphaFoldDB" id="A0A8J7RMG6"/>
<name>A0A8J7RMG6_9HYPH</name>
<dbReference type="InterPro" id="IPR021327">
    <property type="entry name" value="DUF2934"/>
</dbReference>
<protein>
    <submittedName>
        <fullName evidence="2">DUF2934 domain-containing protein</fullName>
    </submittedName>
</protein>
<gene>
    <name evidence="2" type="ORF">J5Y06_14345</name>
</gene>
<feature type="compositionally biased region" description="Basic and acidic residues" evidence="1">
    <location>
        <begin position="23"/>
        <end position="39"/>
    </location>
</feature>
<proteinExistence type="predicted"/>
<keyword evidence="3" id="KW-1185">Reference proteome</keyword>
<evidence type="ECO:0000313" key="2">
    <source>
        <dbReference type="EMBL" id="MBP0439836.1"/>
    </source>
</evidence>
<evidence type="ECO:0000313" key="3">
    <source>
        <dbReference type="Proteomes" id="UP000666240"/>
    </source>
</evidence>
<feature type="compositionally biased region" description="Basic and acidic residues" evidence="1">
    <location>
        <begin position="1"/>
        <end position="12"/>
    </location>
</feature>
<sequence length="88" mass="9820">MTDNANKEDRIRARAHAIWQQEGEPHSREDDHWHQAAREIEEEDAASGNGDDSMAINGDVSNRDQVSQLHEDVSGSPQAEQLGKQSKT</sequence>
<feature type="region of interest" description="Disordered" evidence="1">
    <location>
        <begin position="1"/>
        <end position="88"/>
    </location>
</feature>
<accession>A0A8J7RMG6</accession>